<evidence type="ECO:0000256" key="3">
    <source>
        <dbReference type="ARBA" id="ARBA00009370"/>
    </source>
</evidence>
<keyword evidence="12" id="KW-1185">Reference proteome</keyword>
<dbReference type="GO" id="GO:0005886">
    <property type="term" value="C:plasma membrane"/>
    <property type="evidence" value="ECO:0007669"/>
    <property type="project" value="UniProtKB-SubCell"/>
</dbReference>
<organism evidence="11 12">
    <name type="scientific">Propioniciclava coleopterorum</name>
    <dbReference type="NCBI Taxonomy" id="2714937"/>
    <lineage>
        <taxon>Bacteria</taxon>
        <taxon>Bacillati</taxon>
        <taxon>Actinomycetota</taxon>
        <taxon>Actinomycetes</taxon>
        <taxon>Propionibacteriales</taxon>
        <taxon>Propionibacteriaceae</taxon>
        <taxon>Propioniciclava</taxon>
    </lineage>
</organism>
<feature type="active site" evidence="7">
    <location>
        <position position="22"/>
    </location>
</feature>
<evidence type="ECO:0000256" key="4">
    <source>
        <dbReference type="ARBA" id="ARBA00013208"/>
    </source>
</evidence>
<dbReference type="Pfam" id="PF10502">
    <property type="entry name" value="Peptidase_S26"/>
    <property type="match status" value="1"/>
</dbReference>
<dbReference type="InterPro" id="IPR036286">
    <property type="entry name" value="LexA/Signal_pep-like_sf"/>
</dbReference>
<dbReference type="AlphaFoldDB" id="A0A6G7Y8E1"/>
<comment type="similarity">
    <text evidence="3 9">Belongs to the peptidase S26 family.</text>
</comment>
<evidence type="ECO:0000259" key="10">
    <source>
        <dbReference type="Pfam" id="PF10502"/>
    </source>
</evidence>
<dbReference type="CDD" id="cd06462">
    <property type="entry name" value="Peptidase_S24_S26"/>
    <property type="match status" value="1"/>
</dbReference>
<evidence type="ECO:0000256" key="5">
    <source>
        <dbReference type="ARBA" id="ARBA00022670"/>
    </source>
</evidence>
<dbReference type="GO" id="GO:0004252">
    <property type="term" value="F:serine-type endopeptidase activity"/>
    <property type="evidence" value="ECO:0007669"/>
    <property type="project" value="InterPro"/>
</dbReference>
<proteinExistence type="inferred from homology"/>
<sequence>MRPEGRSRRPGWLPLARVEGASMLPTLRPGDVVATLPALGRVRRGEVVLLRRGGVLLVKRVAAGPGDLVEMTAGRLRVLPGGHDADSASGPGARWAVPPGSYFVVGDAAAASSDSRSWPDPFVARADILGRVRRRFSGVGTGVR</sequence>
<evidence type="ECO:0000256" key="6">
    <source>
        <dbReference type="ARBA" id="ARBA00022801"/>
    </source>
</evidence>
<evidence type="ECO:0000313" key="12">
    <source>
        <dbReference type="Proteomes" id="UP000501058"/>
    </source>
</evidence>
<dbReference type="PANTHER" id="PTHR43390:SF1">
    <property type="entry name" value="CHLOROPLAST PROCESSING PEPTIDASE"/>
    <property type="match status" value="1"/>
</dbReference>
<dbReference type="SUPFAM" id="SSF51306">
    <property type="entry name" value="LexA/Signal peptidase"/>
    <property type="match status" value="1"/>
</dbReference>
<dbReference type="Gene3D" id="2.10.109.10">
    <property type="entry name" value="Umud Fragment, subunit A"/>
    <property type="match status" value="1"/>
</dbReference>
<dbReference type="PROSITE" id="PS00501">
    <property type="entry name" value="SPASE_I_1"/>
    <property type="match status" value="1"/>
</dbReference>
<dbReference type="InterPro" id="IPR019533">
    <property type="entry name" value="Peptidase_S26"/>
</dbReference>
<dbReference type="PANTHER" id="PTHR43390">
    <property type="entry name" value="SIGNAL PEPTIDASE I"/>
    <property type="match status" value="1"/>
</dbReference>
<evidence type="ECO:0000256" key="9">
    <source>
        <dbReference type="RuleBase" id="RU362042"/>
    </source>
</evidence>
<gene>
    <name evidence="11" type="primary">lepB</name>
    <name evidence="11" type="ORF">G7070_12560</name>
</gene>
<evidence type="ECO:0000256" key="8">
    <source>
        <dbReference type="RuleBase" id="RU003993"/>
    </source>
</evidence>
<keyword evidence="5 8" id="KW-0645">Protease</keyword>
<dbReference type="PRINTS" id="PR00727">
    <property type="entry name" value="LEADERPTASE"/>
</dbReference>
<name>A0A6G7Y8E1_9ACTN</name>
<comment type="catalytic activity">
    <reaction evidence="1 8">
        <text>Cleavage of hydrophobic, N-terminal signal or leader sequences from secreted and periplasmic proteins.</text>
        <dbReference type="EC" id="3.4.21.89"/>
    </reaction>
</comment>
<dbReference type="InterPro" id="IPR019756">
    <property type="entry name" value="Pept_S26A_signal_pept_1_Ser-AS"/>
</dbReference>
<dbReference type="Proteomes" id="UP000501058">
    <property type="component" value="Chromosome"/>
</dbReference>
<accession>A0A6G7Y8E1</accession>
<feature type="domain" description="Peptidase S26" evidence="10">
    <location>
        <begin position="16"/>
        <end position="135"/>
    </location>
</feature>
<dbReference type="RefSeq" id="WP_166234018.1">
    <property type="nucleotide sequence ID" value="NZ_CP049865.1"/>
</dbReference>
<dbReference type="InterPro" id="IPR000223">
    <property type="entry name" value="Pept_S26A_signal_pept_1"/>
</dbReference>
<dbReference type="GO" id="GO:0009003">
    <property type="term" value="F:signal peptidase activity"/>
    <property type="evidence" value="ECO:0007669"/>
    <property type="project" value="UniProtKB-EC"/>
</dbReference>
<dbReference type="GO" id="GO:0006465">
    <property type="term" value="P:signal peptide processing"/>
    <property type="evidence" value="ECO:0007669"/>
    <property type="project" value="InterPro"/>
</dbReference>
<dbReference type="PROSITE" id="PS00760">
    <property type="entry name" value="SPASE_I_2"/>
    <property type="match status" value="1"/>
</dbReference>
<dbReference type="InterPro" id="IPR019757">
    <property type="entry name" value="Pept_S26A_signal_pept_1_Lys-AS"/>
</dbReference>
<protein>
    <recommendedName>
        <fullName evidence="4 8">Signal peptidase I</fullName>
        <ecNumber evidence="4 8">3.4.21.89</ecNumber>
    </recommendedName>
</protein>
<reference evidence="11 12" key="1">
    <citation type="submission" date="2020-03" db="EMBL/GenBank/DDBJ databases">
        <title>Propioniciclava sp. nov., isolated from Hydrophilus acuminatus.</title>
        <authorList>
            <person name="Hyun D.-W."/>
            <person name="Bae J.-W."/>
        </authorList>
    </citation>
    <scope>NUCLEOTIDE SEQUENCE [LARGE SCALE GENOMIC DNA]</scope>
    <source>
        <strain evidence="11 12">HDW11</strain>
    </source>
</reference>
<dbReference type="EMBL" id="CP049865">
    <property type="protein sequence ID" value="QIK72946.1"/>
    <property type="molecule type" value="Genomic_DNA"/>
</dbReference>
<evidence type="ECO:0000313" key="11">
    <source>
        <dbReference type="EMBL" id="QIK72946.1"/>
    </source>
</evidence>
<comment type="subcellular location">
    <subcellularLocation>
        <location evidence="2">Cell membrane</location>
        <topology evidence="2">Single-pass type II membrane protein</topology>
    </subcellularLocation>
    <subcellularLocation>
        <location evidence="9">Membrane</location>
        <topology evidence="9">Single-pass type II membrane protein</topology>
    </subcellularLocation>
</comment>
<dbReference type="EC" id="3.4.21.89" evidence="4 8"/>
<evidence type="ECO:0000256" key="2">
    <source>
        <dbReference type="ARBA" id="ARBA00004401"/>
    </source>
</evidence>
<evidence type="ECO:0000256" key="7">
    <source>
        <dbReference type="PIRSR" id="PIRSR600223-1"/>
    </source>
</evidence>
<dbReference type="KEGG" id="prv:G7070_12560"/>
<dbReference type="NCBIfam" id="TIGR02227">
    <property type="entry name" value="sigpep_I_bact"/>
    <property type="match status" value="1"/>
</dbReference>
<keyword evidence="6 8" id="KW-0378">Hydrolase</keyword>
<evidence type="ECO:0000256" key="1">
    <source>
        <dbReference type="ARBA" id="ARBA00000677"/>
    </source>
</evidence>
<feature type="active site" evidence="7">
    <location>
        <position position="59"/>
    </location>
</feature>